<evidence type="ECO:0000313" key="3">
    <source>
        <dbReference type="Proteomes" id="UP001064489"/>
    </source>
</evidence>
<dbReference type="Proteomes" id="UP001064489">
    <property type="component" value="Chromosome 11"/>
</dbReference>
<feature type="domain" description="Retrovirus-related Pol polyprotein from transposon TNT 1-94-like beta-barrel" evidence="1">
    <location>
        <begin position="202"/>
        <end position="275"/>
    </location>
</feature>
<name>A0AAD5I657_ACENE</name>
<dbReference type="EMBL" id="JAJSOW010000108">
    <property type="protein sequence ID" value="KAI9153283.1"/>
    <property type="molecule type" value="Genomic_DNA"/>
</dbReference>
<keyword evidence="3" id="KW-1185">Reference proteome</keyword>
<reference evidence="2" key="1">
    <citation type="journal article" date="2022" name="Plant J.">
        <title>Strategies of tolerance reflected in two North American maple genomes.</title>
        <authorList>
            <person name="McEvoy S.L."/>
            <person name="Sezen U.U."/>
            <person name="Trouern-Trend A."/>
            <person name="McMahon S.M."/>
            <person name="Schaberg P.G."/>
            <person name="Yang J."/>
            <person name="Wegrzyn J.L."/>
            <person name="Swenson N.G."/>
        </authorList>
    </citation>
    <scope>NUCLEOTIDE SEQUENCE</scope>
    <source>
        <strain evidence="2">91603</strain>
    </source>
</reference>
<comment type="caution">
    <text evidence="2">The sequence shown here is derived from an EMBL/GenBank/DDBJ whole genome shotgun (WGS) entry which is preliminary data.</text>
</comment>
<gene>
    <name evidence="2" type="ORF">LWI28_008823</name>
</gene>
<reference evidence="2" key="2">
    <citation type="submission" date="2023-02" db="EMBL/GenBank/DDBJ databases">
        <authorList>
            <person name="Swenson N.G."/>
            <person name="Wegrzyn J.L."/>
            <person name="Mcevoy S.L."/>
        </authorList>
    </citation>
    <scope>NUCLEOTIDE SEQUENCE</scope>
    <source>
        <strain evidence="2">91603</strain>
        <tissue evidence="2">Leaf</tissue>
    </source>
</reference>
<proteinExistence type="predicted"/>
<accession>A0AAD5I657</accession>
<evidence type="ECO:0000259" key="1">
    <source>
        <dbReference type="Pfam" id="PF22936"/>
    </source>
</evidence>
<protein>
    <recommendedName>
        <fullName evidence="1">Retrovirus-related Pol polyprotein from transposon TNT 1-94-like beta-barrel domain-containing protein</fullName>
    </recommendedName>
</protein>
<dbReference type="Pfam" id="PF22936">
    <property type="entry name" value="Pol_BBD"/>
    <property type="match status" value="1"/>
</dbReference>
<sequence>MEYIMSFLMGLHESFSQIRGQLLLMDPLPPINKVFALISQEEHQRKITNSISSNTELAGNMAFAARVDYAKSNNAGQNSSGGYKGQKKDHPFCTHCNIHGHTIDRCFKIHGYPPGYKSKSRANSNFNVHQLTASEEKADQSGSFGGFVQDLNPNQYQQLMSMFSTHLTTSIKSASDQDVTTYPIGICFSVSLSPIFSSNHIWIVDSGATRHICSKASAFVCIKEVKHATVTLPDHTQIPVHFSGDVKLSSMITLKNVLFVPQFKFNLISVSALVSDSHLTVKFLPDCFIIQDLGTKRMIGRGDKCEELYVLNTKILNSVSNAFVNHVSAHLRAYSDAASVVPVRLKAFSNAD</sequence>
<dbReference type="PANTHER" id="PTHR34222:SF99">
    <property type="entry name" value="PROTEIN, PUTATIVE-RELATED"/>
    <property type="match status" value="1"/>
</dbReference>
<dbReference type="PANTHER" id="PTHR34222">
    <property type="entry name" value="GAG_PRE-INTEGRS DOMAIN-CONTAINING PROTEIN"/>
    <property type="match status" value="1"/>
</dbReference>
<organism evidence="2 3">
    <name type="scientific">Acer negundo</name>
    <name type="common">Box elder</name>
    <dbReference type="NCBI Taxonomy" id="4023"/>
    <lineage>
        <taxon>Eukaryota</taxon>
        <taxon>Viridiplantae</taxon>
        <taxon>Streptophyta</taxon>
        <taxon>Embryophyta</taxon>
        <taxon>Tracheophyta</taxon>
        <taxon>Spermatophyta</taxon>
        <taxon>Magnoliopsida</taxon>
        <taxon>eudicotyledons</taxon>
        <taxon>Gunneridae</taxon>
        <taxon>Pentapetalae</taxon>
        <taxon>rosids</taxon>
        <taxon>malvids</taxon>
        <taxon>Sapindales</taxon>
        <taxon>Sapindaceae</taxon>
        <taxon>Hippocastanoideae</taxon>
        <taxon>Acereae</taxon>
        <taxon>Acer</taxon>
    </lineage>
</organism>
<evidence type="ECO:0000313" key="2">
    <source>
        <dbReference type="EMBL" id="KAI9153283.1"/>
    </source>
</evidence>
<dbReference type="InterPro" id="IPR054722">
    <property type="entry name" value="PolX-like_BBD"/>
</dbReference>
<dbReference type="AlphaFoldDB" id="A0AAD5I657"/>